<sequence length="562" mass="65444">MSQSQSFNLVSDPWIKVLKKDYNETEVSLIELFDNSSEYLQLSGDMKSQDLAILRLLLAILLSIYTRFDTDGNQYDWVDLDDEWSVIKIDEDDVKTIGRSLLKTWKTLYSQKNFSSKVAEYLEKYKSKFDLFGETPFYQVNATVYDQNVPENKQIVKGKGTVTVKQINRRISESNNTPSIFSPKTENEKNKINFAELARWLITYQNYTGVTDKTKVNAKNKFSVSPGWLYSINPVYIKGKDLFDTLMLNLNLADYDKNELETQLCQKPVWEYDDINEYIQQRLSGMFPDNLAELYTVWSRMLHIEWKNEQPTIFSAGLPKLDNKNIFLEPMTTWRKNKDNEEFPATRNKNHLNEAMWRNFGQYIKVKKEGNYRVPGIINWINKLKSNKILAKHDNVNVITIAMISDGNATSQAPYAEVVDTMDAKADVLFDNAPDIARQWPTRIENEVLNTQKIATYFYWFAKEVSKLRGNDDKNSGWASKEVAQLYDKLNLPFYSWLASLKSNDDRDEKVQEWRDNLNKIVAIQAGNIFRDATANEIIGRDKDNIFTSYNKLRRNVYVSLK</sequence>
<gene>
    <name evidence="1" type="ORF">LHEH8_18280</name>
</gene>
<protein>
    <submittedName>
        <fullName evidence="1">CRISPR-associated protein</fullName>
    </submittedName>
</protein>
<dbReference type="EMBL" id="BLYO01000353">
    <property type="protein sequence ID" value="GFP00073.1"/>
    <property type="molecule type" value="Genomic_DNA"/>
</dbReference>
<reference evidence="1" key="1">
    <citation type="submission" date="2020-07" db="EMBL/GenBank/DDBJ databases">
        <title>Draft genome sequence of Lactobacillus helveticus strain H-8.</title>
        <authorList>
            <person name="Endo A."/>
            <person name="Maeno S."/>
            <person name="Kido Y."/>
        </authorList>
    </citation>
    <scope>NUCLEOTIDE SEQUENCE</scope>
    <source>
        <strain evidence="1">H-8</strain>
    </source>
</reference>
<accession>A0A8H9FAB4</accession>
<dbReference type="AlphaFoldDB" id="A0A8H9FAB4"/>
<evidence type="ECO:0000313" key="2">
    <source>
        <dbReference type="Proteomes" id="UP000618094"/>
    </source>
</evidence>
<name>A0A8H9FAB4_LACHE</name>
<proteinExistence type="predicted"/>
<comment type="caution">
    <text evidence="1">The sequence shown here is derived from an EMBL/GenBank/DDBJ whole genome shotgun (WGS) entry which is preliminary data.</text>
</comment>
<dbReference type="Gene3D" id="1.10.132.100">
    <property type="match status" value="1"/>
</dbReference>
<dbReference type="Proteomes" id="UP000618094">
    <property type="component" value="Unassembled WGS sequence"/>
</dbReference>
<dbReference type="InterPro" id="IPR013381">
    <property type="entry name" value="CRISPR-assoc_prot_Cse1"/>
</dbReference>
<dbReference type="RefSeq" id="WP_057729779.1">
    <property type="nucleotide sequence ID" value="NZ_BLYO01000353.1"/>
</dbReference>
<organism evidence="1 2">
    <name type="scientific">Lactobacillus helveticus</name>
    <name type="common">Lactobacillus suntoryeus</name>
    <dbReference type="NCBI Taxonomy" id="1587"/>
    <lineage>
        <taxon>Bacteria</taxon>
        <taxon>Bacillati</taxon>
        <taxon>Bacillota</taxon>
        <taxon>Bacilli</taxon>
        <taxon>Lactobacillales</taxon>
        <taxon>Lactobacillaceae</taxon>
        <taxon>Lactobacillus</taxon>
    </lineage>
</organism>
<dbReference type="Pfam" id="PF09481">
    <property type="entry name" value="CRISPR_Cse1"/>
    <property type="match status" value="1"/>
</dbReference>
<evidence type="ECO:0000313" key="1">
    <source>
        <dbReference type="EMBL" id="GFP00073.1"/>
    </source>
</evidence>